<dbReference type="InterPro" id="IPR025275">
    <property type="entry name" value="DUF4015"/>
</dbReference>
<evidence type="ECO:0000313" key="3">
    <source>
        <dbReference type="Proteomes" id="UP000179153"/>
    </source>
</evidence>
<reference evidence="2 3" key="1">
    <citation type="journal article" date="2016" name="Nat. Commun.">
        <title>Thousands of microbial genomes shed light on interconnected biogeochemical processes in an aquifer system.</title>
        <authorList>
            <person name="Anantharaman K."/>
            <person name="Brown C.T."/>
            <person name="Hug L.A."/>
            <person name="Sharon I."/>
            <person name="Castelle C.J."/>
            <person name="Probst A.J."/>
            <person name="Thomas B.C."/>
            <person name="Singh A."/>
            <person name="Wilkins M.J."/>
            <person name="Karaoz U."/>
            <person name="Brodie E.L."/>
            <person name="Williams K.H."/>
            <person name="Hubbard S.S."/>
            <person name="Banfield J.F."/>
        </authorList>
    </citation>
    <scope>NUCLEOTIDE SEQUENCE [LARGE SCALE GENOMIC DNA]</scope>
</reference>
<dbReference type="Proteomes" id="UP000179153">
    <property type="component" value="Unassembled WGS sequence"/>
</dbReference>
<dbReference type="STRING" id="1802163.A2932_00615"/>
<sequence length="367" mass="41726">MRYVAIFIFISVVLTAGYFYFFTGPSADFGFPVLDVKALAYSDIFLSPINSAGRVKPTLEEVKGVHLSYGFYFSERFNAFLAEALSSPINTFVFEIKDPFGRVAVYDDAHISRIKGLLLQLERYGIHTVARMVLFQDPVLIESQPDLAIQNIRTKSVWVDFKGVKWADPTQYKVWEYNAQIARAAKELGFDEINFDYVRFPTDGPLDDARYAGLENFKDKADVIANFLQFVRGELGTNTKLSIDVFGMTFINDQYEIGQVLERLAPFVDILAPMPYPSHYPDGFIGLENPAEYPYDVIDYTLQRGRAKLADFPDVIIRPWLQDFSLGAVYDSEKILAQIQAANDNGSNSWLFWNSANRYSFSAYSDK</sequence>
<dbReference type="Pfam" id="PF13200">
    <property type="entry name" value="DUF4015"/>
    <property type="match status" value="1"/>
</dbReference>
<proteinExistence type="predicted"/>
<dbReference type="Gene3D" id="3.20.20.80">
    <property type="entry name" value="Glycosidases"/>
    <property type="match status" value="1"/>
</dbReference>
<comment type="caution">
    <text evidence="2">The sequence shown here is derived from an EMBL/GenBank/DDBJ whole genome shotgun (WGS) entry which is preliminary data.</text>
</comment>
<evidence type="ECO:0000313" key="2">
    <source>
        <dbReference type="EMBL" id="OGZ61603.1"/>
    </source>
</evidence>
<dbReference type="InterPro" id="IPR017853">
    <property type="entry name" value="GH"/>
</dbReference>
<dbReference type="EMBL" id="MHOI01000014">
    <property type="protein sequence ID" value="OGZ61603.1"/>
    <property type="molecule type" value="Genomic_DNA"/>
</dbReference>
<accession>A0A1G2HGM7</accession>
<gene>
    <name evidence="2" type="ORF">A2932_00615</name>
</gene>
<organism evidence="2 3">
    <name type="scientific">Candidatus Spechtbacteria bacterium RIFCSPLOWO2_01_FULL_46_10</name>
    <dbReference type="NCBI Taxonomy" id="1802163"/>
    <lineage>
        <taxon>Bacteria</taxon>
        <taxon>Candidatus Spechtiibacteriota</taxon>
    </lineage>
</organism>
<name>A0A1G2HGM7_9BACT</name>
<protein>
    <recommendedName>
        <fullName evidence="1">DUF4015 domain-containing protein</fullName>
    </recommendedName>
</protein>
<dbReference type="SUPFAM" id="SSF51445">
    <property type="entry name" value="(Trans)glycosidases"/>
    <property type="match status" value="1"/>
</dbReference>
<dbReference type="AlphaFoldDB" id="A0A1G2HGM7"/>
<feature type="domain" description="DUF4015" evidence="1">
    <location>
        <begin position="66"/>
        <end position="359"/>
    </location>
</feature>
<evidence type="ECO:0000259" key="1">
    <source>
        <dbReference type="Pfam" id="PF13200"/>
    </source>
</evidence>